<evidence type="ECO:0008006" key="3">
    <source>
        <dbReference type="Google" id="ProtNLM"/>
    </source>
</evidence>
<protein>
    <recommendedName>
        <fullName evidence="3">Tetratricopeptide repeat protein</fullName>
    </recommendedName>
</protein>
<dbReference type="EMBL" id="LMWU01000001">
    <property type="protein sequence ID" value="KUN74692.1"/>
    <property type="molecule type" value="Genomic_DNA"/>
</dbReference>
<accession>A0A101SIY9</accession>
<reference evidence="1 2" key="1">
    <citation type="submission" date="2015-10" db="EMBL/GenBank/DDBJ databases">
        <title>Draft genome sequence of Streptomyces canus DSM 40017, type strain for the species Streptomyces canus.</title>
        <authorList>
            <person name="Ruckert C."/>
            <person name="Winkler A."/>
            <person name="Kalinowski J."/>
            <person name="Kampfer P."/>
            <person name="Glaeser S."/>
        </authorList>
    </citation>
    <scope>NUCLEOTIDE SEQUENCE [LARGE SCALE GENOMIC DNA]</scope>
    <source>
        <strain evidence="1 2">DSM 40017</strain>
    </source>
</reference>
<dbReference type="Gene3D" id="1.25.40.10">
    <property type="entry name" value="Tetratricopeptide repeat domain"/>
    <property type="match status" value="1"/>
</dbReference>
<dbReference type="Proteomes" id="UP000053669">
    <property type="component" value="Unassembled WGS sequence"/>
</dbReference>
<dbReference type="InterPro" id="IPR011990">
    <property type="entry name" value="TPR-like_helical_dom_sf"/>
</dbReference>
<dbReference type="RefSeq" id="WP_059204205.1">
    <property type="nucleotide sequence ID" value="NZ_KQ948656.1"/>
</dbReference>
<sequence>MTNTTGTTVEFDELLASARELSLAGRWDRALRLLDATTCDTAGDRARLALAAAEVALQSDWFGGTDLTAGRAEHAEKESTGADWDLAFVRLRHAYFRLLRSEGIFRPGPEGKDPEALAGLRRDAQALREDAPDEVRRGWASMYLGLIADNLFAERTAAPAHYEAALGAGESGGDDLLVREALRHLGDHDHDAGDHDGALERWRRATALGARAGMVPGVLTQQMLLAVLARDTGDEAGATALAREIVRWAGAIGADHVHAQAAGFLAGADPTAPPQESGA</sequence>
<gene>
    <name evidence="1" type="ORF">AQJ46_03945</name>
</gene>
<dbReference type="AlphaFoldDB" id="A0A101SIY9"/>
<evidence type="ECO:0000313" key="1">
    <source>
        <dbReference type="EMBL" id="KUN74692.1"/>
    </source>
</evidence>
<organism evidence="1 2">
    <name type="scientific">Streptomyces canus</name>
    <dbReference type="NCBI Taxonomy" id="58343"/>
    <lineage>
        <taxon>Bacteria</taxon>
        <taxon>Bacillati</taxon>
        <taxon>Actinomycetota</taxon>
        <taxon>Actinomycetes</taxon>
        <taxon>Kitasatosporales</taxon>
        <taxon>Streptomycetaceae</taxon>
        <taxon>Streptomyces</taxon>
        <taxon>Streptomyces aurantiacus group</taxon>
    </lineage>
</organism>
<proteinExistence type="predicted"/>
<dbReference type="STRING" id="58343.AQJ46_03945"/>
<evidence type="ECO:0000313" key="2">
    <source>
        <dbReference type="Proteomes" id="UP000053669"/>
    </source>
</evidence>
<name>A0A101SIY9_9ACTN</name>
<comment type="caution">
    <text evidence="1">The sequence shown here is derived from an EMBL/GenBank/DDBJ whole genome shotgun (WGS) entry which is preliminary data.</text>
</comment>